<keyword evidence="1" id="KW-1185">Reference proteome</keyword>
<dbReference type="WBParaSite" id="ALUE_0002328401-mRNA-1">
    <property type="protein sequence ID" value="ALUE_0002328401-mRNA-1"/>
    <property type="gene ID" value="ALUE_0002328401"/>
</dbReference>
<proteinExistence type="predicted"/>
<protein>
    <submittedName>
        <fullName evidence="2">Uncharacterized protein</fullName>
    </submittedName>
</protein>
<name>A0A0M3IX06_ASCLU</name>
<evidence type="ECO:0000313" key="1">
    <source>
        <dbReference type="Proteomes" id="UP000036681"/>
    </source>
</evidence>
<dbReference type="AlphaFoldDB" id="A0A0M3IX06"/>
<organism evidence="1 2">
    <name type="scientific">Ascaris lumbricoides</name>
    <name type="common">Giant roundworm</name>
    <dbReference type="NCBI Taxonomy" id="6252"/>
    <lineage>
        <taxon>Eukaryota</taxon>
        <taxon>Metazoa</taxon>
        <taxon>Ecdysozoa</taxon>
        <taxon>Nematoda</taxon>
        <taxon>Chromadorea</taxon>
        <taxon>Rhabditida</taxon>
        <taxon>Spirurina</taxon>
        <taxon>Ascaridomorpha</taxon>
        <taxon>Ascaridoidea</taxon>
        <taxon>Ascarididae</taxon>
        <taxon>Ascaris</taxon>
    </lineage>
</organism>
<reference evidence="2" key="1">
    <citation type="submission" date="2017-02" db="UniProtKB">
        <authorList>
            <consortium name="WormBaseParasite"/>
        </authorList>
    </citation>
    <scope>IDENTIFICATION</scope>
</reference>
<evidence type="ECO:0000313" key="2">
    <source>
        <dbReference type="WBParaSite" id="ALUE_0002328401-mRNA-1"/>
    </source>
</evidence>
<dbReference type="Proteomes" id="UP000036681">
    <property type="component" value="Unplaced"/>
</dbReference>
<accession>A0A0M3IX06</accession>
<sequence length="40" mass="4583">MSKSFSAEVVNQSAERFHSRFLPFVLSVSSHSCIWSPSYF</sequence>